<keyword evidence="3" id="KW-1185">Reference proteome</keyword>
<evidence type="ECO:0000313" key="3">
    <source>
        <dbReference type="Proteomes" id="UP001501509"/>
    </source>
</evidence>
<sequence length="135" mass="14348">MIGKAALVAPMMVGALLVAAPADAASARRGQAGPYDLNAGGRAPNASAATPSFDSLSQQICYSTRINTSGAEPYRIQLQVSAGVLYQTVWNSPYTTGATSGCSPWHYKHGQFRGRLSSCTTACPNVTARFWLYWN</sequence>
<dbReference type="Proteomes" id="UP001501509">
    <property type="component" value="Unassembled WGS sequence"/>
</dbReference>
<protein>
    <submittedName>
        <fullName evidence="2">Uncharacterized protein</fullName>
    </submittedName>
</protein>
<organism evidence="2 3">
    <name type="scientific">Actinomadura fulvescens</name>
    <dbReference type="NCBI Taxonomy" id="46160"/>
    <lineage>
        <taxon>Bacteria</taxon>
        <taxon>Bacillati</taxon>
        <taxon>Actinomycetota</taxon>
        <taxon>Actinomycetes</taxon>
        <taxon>Streptosporangiales</taxon>
        <taxon>Thermomonosporaceae</taxon>
        <taxon>Actinomadura</taxon>
    </lineage>
</organism>
<proteinExistence type="predicted"/>
<evidence type="ECO:0000313" key="2">
    <source>
        <dbReference type="EMBL" id="GAA2589012.1"/>
    </source>
</evidence>
<feature type="chain" id="PRO_5047280365" evidence="1">
    <location>
        <begin position="25"/>
        <end position="135"/>
    </location>
</feature>
<feature type="signal peptide" evidence="1">
    <location>
        <begin position="1"/>
        <end position="24"/>
    </location>
</feature>
<dbReference type="RefSeq" id="WP_344540226.1">
    <property type="nucleotide sequence ID" value="NZ_BAAATD010000002.1"/>
</dbReference>
<evidence type="ECO:0000256" key="1">
    <source>
        <dbReference type="SAM" id="SignalP"/>
    </source>
</evidence>
<keyword evidence="1" id="KW-0732">Signal</keyword>
<gene>
    <name evidence="2" type="ORF">GCM10010411_22370</name>
</gene>
<comment type="caution">
    <text evidence="2">The sequence shown here is derived from an EMBL/GenBank/DDBJ whole genome shotgun (WGS) entry which is preliminary data.</text>
</comment>
<name>A0ABP6BUZ8_9ACTN</name>
<dbReference type="EMBL" id="BAAATD010000002">
    <property type="protein sequence ID" value="GAA2589012.1"/>
    <property type="molecule type" value="Genomic_DNA"/>
</dbReference>
<reference evidence="3" key="1">
    <citation type="journal article" date="2019" name="Int. J. Syst. Evol. Microbiol.">
        <title>The Global Catalogue of Microorganisms (GCM) 10K type strain sequencing project: providing services to taxonomists for standard genome sequencing and annotation.</title>
        <authorList>
            <consortium name="The Broad Institute Genomics Platform"/>
            <consortium name="The Broad Institute Genome Sequencing Center for Infectious Disease"/>
            <person name="Wu L."/>
            <person name="Ma J."/>
        </authorList>
    </citation>
    <scope>NUCLEOTIDE SEQUENCE [LARGE SCALE GENOMIC DNA]</scope>
    <source>
        <strain evidence="3">JCM 6833</strain>
    </source>
</reference>
<accession>A0ABP6BUZ8</accession>